<accession>A0A1E4RBR9</accession>
<dbReference type="GO" id="GO:0008270">
    <property type="term" value="F:zinc ion binding"/>
    <property type="evidence" value="ECO:0007669"/>
    <property type="project" value="UniProtKB-UniRule"/>
</dbReference>
<comment type="similarity">
    <text evidence="1 10">Belongs to the peptidase M1 family.</text>
</comment>
<sequence>MSDSLVAGLSSSSVSSPLTLTNSYLPTKYELTLDIDYQKPNFKGSLDIDLEKSNDSDKFELTLHSNKLVITRASVDGISLKISYNRSQQQVTFSSEEPIEMTFNKKIQLEYMGQINTIKTYQDKTYGFFKTNYSDSITGNANNFILATHCQPTGCRLIFPCIDELYCKCPIKLNIVTLSKFKVISNEILDKEEIISLSDKSKFIFKETPKISTSIFGFVIGDLDFIESNNIKVFTTKGDSHLGQYTLDTIAKLLPIMNQVFGIEYPLSKLDFIGLPFLSDMAMENWGMVNIISQQLLVDPNTANQDVKRQLRQLIAHEMIHQWIGNWITFDDWKWLWLNESFATFLGDYFLYLANIDEDDSKYFELNQIEFIEKLMDDDCFINENGDSIKNLNKYMNELDINLNSSTNSIFDKNSYEKGMILLRMIASIIQYDDPTNNNHLNYNKFIQEIGKFITQNKEGVFKPFDLWNSINDSVSIDLPSFIHSWINYAGYPILNVKSVDKSVEIEQHRFIYGSSPTILNLEDQPFHLPLFIKYENEKKEIKILNVLLTDRKTTIDIPINQILTFNHNKLGYYKTIYDDSFHPDLSKLNDQEIISLINDYGKVLGQSNISNHQELIKLIQILENLLQLPISFPVWKVSLNYLEIINHIFIHFTDYTKFEKWLLEYIDKVYEKFGDWDQIVEMNKTDYNSIEFDVRNQILQIGYTSPKFQKFAIKIYKNFTNGKKFIPKELLLSVFNLTICCSGQKEYKQILSLVKNSNVSNLKVTNSSIENLQTIAISSLSFTSNKDLLTKSMNFVMTNIDSKLIELCLVGFKYKHNQNDKLLLWNWYKVNYDQFILKSLRKGSDWAKQIGITMSNISKLVLGEIMQFDQDVIEKFVNEKTSSLPNHNLNEIMQEVNMVNEEKYEIAKHYDQLVKYLN</sequence>
<evidence type="ECO:0000256" key="1">
    <source>
        <dbReference type="ARBA" id="ARBA00010136"/>
    </source>
</evidence>
<keyword evidence="6 10" id="KW-0482">Metalloprotease</keyword>
<dbReference type="GO" id="GO:0005854">
    <property type="term" value="C:nascent polypeptide-associated complex"/>
    <property type="evidence" value="ECO:0007669"/>
    <property type="project" value="EnsemblFungi"/>
</dbReference>
<dbReference type="InterPro" id="IPR034016">
    <property type="entry name" value="M1_APN-typ"/>
</dbReference>
<reference evidence="15" key="1">
    <citation type="submission" date="2016-05" db="EMBL/GenBank/DDBJ databases">
        <title>Comparative genomics of biotechnologically important yeasts.</title>
        <authorList>
            <consortium name="DOE Joint Genome Institute"/>
            <person name="Riley R."/>
            <person name="Haridas S."/>
            <person name="Wolfe K.H."/>
            <person name="Lopes M.R."/>
            <person name="Hittinger C.T."/>
            <person name="Goker M."/>
            <person name="Salamov A."/>
            <person name="Wisecaver J."/>
            <person name="Long T.M."/>
            <person name="Aerts A.L."/>
            <person name="Barry K."/>
            <person name="Choi C."/>
            <person name="Clum A."/>
            <person name="Coughlan A.Y."/>
            <person name="Deshpande S."/>
            <person name="Douglass A.P."/>
            <person name="Hanson S.J."/>
            <person name="Klenk H.-P."/>
            <person name="Labutti K."/>
            <person name="Lapidus A."/>
            <person name="Lindquist E."/>
            <person name="Lipzen A."/>
            <person name="Meier-Kolthoff J.P."/>
            <person name="Ohm R.A."/>
            <person name="Otillar R.P."/>
            <person name="Pangilinan J."/>
            <person name="Peng Y."/>
            <person name="Rokas A."/>
            <person name="Rosa C.A."/>
            <person name="Scheuner C."/>
            <person name="Sibirny A.A."/>
            <person name="Slot J.C."/>
            <person name="Stielow J.B."/>
            <person name="Sun H."/>
            <person name="Kurtzman C.P."/>
            <person name="Blackwell M."/>
            <person name="Grigoriev I.V."/>
            <person name="Jeffries T.W."/>
        </authorList>
    </citation>
    <scope>NUCLEOTIDE SEQUENCE [LARGE SCALE GENOMIC DNA]</scope>
    <source>
        <strain evidence="15">NRRL Y-1933</strain>
    </source>
</reference>
<dbReference type="Gene3D" id="1.25.50.20">
    <property type="match status" value="1"/>
</dbReference>
<evidence type="ECO:0000256" key="6">
    <source>
        <dbReference type="ARBA" id="ARBA00023049"/>
    </source>
</evidence>
<feature type="binding site" evidence="8">
    <location>
        <position position="317"/>
    </location>
    <ligand>
        <name>Zn(2+)</name>
        <dbReference type="ChEBI" id="CHEBI:29105"/>
        <note>catalytic</note>
    </ligand>
</feature>
<dbReference type="Pfam" id="PF17900">
    <property type="entry name" value="Peptidase_M1_N"/>
    <property type="match status" value="1"/>
</dbReference>
<evidence type="ECO:0000313" key="15">
    <source>
        <dbReference type="Proteomes" id="UP000095085"/>
    </source>
</evidence>
<dbReference type="SUPFAM" id="SSF63737">
    <property type="entry name" value="Leukotriene A4 hydrolase N-terminal domain"/>
    <property type="match status" value="1"/>
</dbReference>
<dbReference type="InterPro" id="IPR027268">
    <property type="entry name" value="Peptidase_M4/M1_CTD_sf"/>
</dbReference>
<dbReference type="PRINTS" id="PR00756">
    <property type="entry name" value="ALADIPTASE"/>
</dbReference>
<dbReference type="PANTHER" id="PTHR11533">
    <property type="entry name" value="PROTEASE M1 ZINC METALLOPROTEASE"/>
    <property type="match status" value="1"/>
</dbReference>
<dbReference type="GO" id="GO:1990593">
    <property type="term" value="F:nascent polypeptide-associated complex binding"/>
    <property type="evidence" value="ECO:0007669"/>
    <property type="project" value="EnsemblFungi"/>
</dbReference>
<feature type="binding site" evidence="8">
    <location>
        <position position="321"/>
    </location>
    <ligand>
        <name>Zn(2+)</name>
        <dbReference type="ChEBI" id="CHEBI:29105"/>
        <note>catalytic</note>
    </ligand>
</feature>
<keyword evidence="2 10" id="KW-0645">Protease</keyword>
<dbReference type="RefSeq" id="XP_020073740.1">
    <property type="nucleotide sequence ID" value="XM_020223755.1"/>
</dbReference>
<dbReference type="InterPro" id="IPR045357">
    <property type="entry name" value="Aminopeptidase_N-like_N"/>
</dbReference>
<dbReference type="STRING" id="984485.A0A1E4RBR9"/>
<dbReference type="Pfam" id="PF11838">
    <property type="entry name" value="ERAP1_C"/>
    <property type="match status" value="1"/>
</dbReference>
<dbReference type="GO" id="GO:0042254">
    <property type="term" value="P:ribosome biogenesis"/>
    <property type="evidence" value="ECO:0007669"/>
    <property type="project" value="EnsemblFungi"/>
</dbReference>
<feature type="domain" description="ERAP1-like C-terminal" evidence="12">
    <location>
        <begin position="565"/>
        <end position="892"/>
    </location>
</feature>
<evidence type="ECO:0000259" key="11">
    <source>
        <dbReference type="Pfam" id="PF01433"/>
    </source>
</evidence>
<evidence type="ECO:0000313" key="14">
    <source>
        <dbReference type="EMBL" id="ODV64673.1"/>
    </source>
</evidence>
<dbReference type="Gene3D" id="2.60.40.1910">
    <property type="match status" value="1"/>
</dbReference>
<dbReference type="GeneID" id="30998304"/>
<dbReference type="CDD" id="cd09601">
    <property type="entry name" value="M1_APN-Q_like"/>
    <property type="match status" value="1"/>
</dbReference>
<dbReference type="EMBL" id="KV454547">
    <property type="protein sequence ID" value="ODV64673.1"/>
    <property type="molecule type" value="Genomic_DNA"/>
</dbReference>
<keyword evidence="3 8" id="KW-0479">Metal-binding</keyword>
<evidence type="ECO:0000256" key="3">
    <source>
        <dbReference type="ARBA" id="ARBA00022723"/>
    </source>
</evidence>
<dbReference type="GO" id="GO:0042277">
    <property type="term" value="F:peptide binding"/>
    <property type="evidence" value="ECO:0007669"/>
    <property type="project" value="TreeGrafter"/>
</dbReference>
<name>A0A1E4RBR9_9ASCO</name>
<dbReference type="GO" id="GO:2000765">
    <property type="term" value="P:regulation of cytoplasmic translation"/>
    <property type="evidence" value="ECO:0007669"/>
    <property type="project" value="EnsemblFungi"/>
</dbReference>
<dbReference type="OrthoDB" id="10031169at2759"/>
<keyword evidence="5 8" id="KW-0862">Zinc</keyword>
<feature type="active site" description="Proton acceptor" evidence="7">
    <location>
        <position position="318"/>
    </location>
</feature>
<dbReference type="GO" id="GO:0043171">
    <property type="term" value="P:peptide catabolic process"/>
    <property type="evidence" value="ECO:0007669"/>
    <property type="project" value="TreeGrafter"/>
</dbReference>
<dbReference type="Pfam" id="PF01433">
    <property type="entry name" value="Peptidase_M1"/>
    <property type="match status" value="1"/>
</dbReference>
<dbReference type="Proteomes" id="UP000095085">
    <property type="component" value="Unassembled WGS sequence"/>
</dbReference>
<evidence type="ECO:0000256" key="4">
    <source>
        <dbReference type="ARBA" id="ARBA00022801"/>
    </source>
</evidence>
<evidence type="ECO:0000256" key="7">
    <source>
        <dbReference type="PIRSR" id="PIRSR634016-1"/>
    </source>
</evidence>
<keyword evidence="10" id="KW-0031">Aminopeptidase</keyword>
<feature type="domain" description="Peptidase M1 membrane alanine aminopeptidase" evidence="11">
    <location>
        <begin position="245"/>
        <end position="486"/>
    </location>
</feature>
<evidence type="ECO:0000256" key="10">
    <source>
        <dbReference type="RuleBase" id="RU364040"/>
    </source>
</evidence>
<dbReference type="EC" id="3.4.11.-" evidence="10"/>
<dbReference type="InterPro" id="IPR014782">
    <property type="entry name" value="Peptidase_M1_dom"/>
</dbReference>
<protein>
    <recommendedName>
        <fullName evidence="10">Aminopeptidase</fullName>
        <ecNumber evidence="10">3.4.11.-</ecNumber>
    </recommendedName>
</protein>
<dbReference type="Gene3D" id="2.60.40.1730">
    <property type="entry name" value="tricorn interacting facor f3 domain"/>
    <property type="match status" value="1"/>
</dbReference>
<dbReference type="SUPFAM" id="SSF55486">
    <property type="entry name" value="Metalloproteases ('zincins'), catalytic domain"/>
    <property type="match status" value="1"/>
</dbReference>
<comment type="cofactor">
    <cofactor evidence="8 10">
        <name>Zn(2+)</name>
        <dbReference type="ChEBI" id="CHEBI:29105"/>
    </cofactor>
    <text evidence="8 10">Binds 1 zinc ion per subunit.</text>
</comment>
<dbReference type="InterPro" id="IPR050344">
    <property type="entry name" value="Peptidase_M1_aminopeptidases"/>
</dbReference>
<dbReference type="InterPro" id="IPR042097">
    <property type="entry name" value="Aminopeptidase_N-like_N_sf"/>
</dbReference>
<evidence type="ECO:0000256" key="8">
    <source>
        <dbReference type="PIRSR" id="PIRSR634016-3"/>
    </source>
</evidence>
<evidence type="ECO:0000259" key="12">
    <source>
        <dbReference type="Pfam" id="PF11838"/>
    </source>
</evidence>
<dbReference type="InterPro" id="IPR001930">
    <property type="entry name" value="Peptidase_M1"/>
</dbReference>
<feature type="domain" description="Aminopeptidase N-like N-terminal" evidence="13">
    <location>
        <begin position="26"/>
        <end position="214"/>
    </location>
</feature>
<proteinExistence type="inferred from homology"/>
<dbReference type="GO" id="GO:0006508">
    <property type="term" value="P:proteolysis"/>
    <property type="evidence" value="ECO:0007669"/>
    <property type="project" value="UniProtKB-KW"/>
</dbReference>
<feature type="binding site" evidence="8">
    <location>
        <position position="340"/>
    </location>
    <ligand>
        <name>Zn(2+)</name>
        <dbReference type="ChEBI" id="CHEBI:29105"/>
        <note>catalytic</note>
    </ligand>
</feature>
<gene>
    <name evidence="14" type="ORF">HYPBUDRAFT_8532</name>
</gene>
<dbReference type="GO" id="GO:0070006">
    <property type="term" value="F:metalloaminopeptidase activity"/>
    <property type="evidence" value="ECO:0007669"/>
    <property type="project" value="TreeGrafter"/>
</dbReference>
<dbReference type="PANTHER" id="PTHR11533:SF299">
    <property type="entry name" value="AMINOPEPTIDASE"/>
    <property type="match status" value="1"/>
</dbReference>
<evidence type="ECO:0000256" key="9">
    <source>
        <dbReference type="PIRSR" id="PIRSR634016-4"/>
    </source>
</evidence>
<feature type="site" description="Transition state stabilizer" evidence="9">
    <location>
        <position position="416"/>
    </location>
</feature>
<dbReference type="AlphaFoldDB" id="A0A1E4RBR9"/>
<dbReference type="InterPro" id="IPR024571">
    <property type="entry name" value="ERAP1-like_C_dom"/>
</dbReference>
<evidence type="ECO:0000256" key="5">
    <source>
        <dbReference type="ARBA" id="ARBA00022833"/>
    </source>
</evidence>
<evidence type="ECO:0000256" key="2">
    <source>
        <dbReference type="ARBA" id="ARBA00022670"/>
    </source>
</evidence>
<keyword evidence="4 10" id="KW-0378">Hydrolase</keyword>
<dbReference type="Gene3D" id="1.10.390.10">
    <property type="entry name" value="Neutral Protease Domain 2"/>
    <property type="match status" value="1"/>
</dbReference>
<organism evidence="14 15">
    <name type="scientific">Hyphopichia burtonii NRRL Y-1933</name>
    <dbReference type="NCBI Taxonomy" id="984485"/>
    <lineage>
        <taxon>Eukaryota</taxon>
        <taxon>Fungi</taxon>
        <taxon>Dikarya</taxon>
        <taxon>Ascomycota</taxon>
        <taxon>Saccharomycotina</taxon>
        <taxon>Pichiomycetes</taxon>
        <taxon>Debaryomycetaceae</taxon>
        <taxon>Hyphopichia</taxon>
    </lineage>
</organism>
<dbReference type="GO" id="GO:0016020">
    <property type="term" value="C:membrane"/>
    <property type="evidence" value="ECO:0007669"/>
    <property type="project" value="TreeGrafter"/>
</dbReference>
<keyword evidence="15" id="KW-1185">Reference proteome</keyword>
<evidence type="ECO:0000259" key="13">
    <source>
        <dbReference type="Pfam" id="PF17900"/>
    </source>
</evidence>